<accession>A0A7W0CNK3</accession>
<dbReference type="AlphaFoldDB" id="A0A7W0CNK3"/>
<keyword evidence="1" id="KW-0812">Transmembrane</keyword>
<evidence type="ECO:0000313" key="4">
    <source>
        <dbReference type="Proteomes" id="UP000530928"/>
    </source>
</evidence>
<name>A0A7W0CNK3_9ACTN</name>
<keyword evidence="4" id="KW-1185">Reference proteome</keyword>
<evidence type="ECO:0000256" key="1">
    <source>
        <dbReference type="SAM" id="Phobius"/>
    </source>
</evidence>
<evidence type="ECO:0000256" key="2">
    <source>
        <dbReference type="SAM" id="SignalP"/>
    </source>
</evidence>
<comment type="caution">
    <text evidence="3">The sequence shown here is derived from an EMBL/GenBank/DDBJ whole genome shotgun (WGS) entry which is preliminary data.</text>
</comment>
<reference evidence="3 4" key="1">
    <citation type="submission" date="2020-07" db="EMBL/GenBank/DDBJ databases">
        <title>Genomic Encyclopedia of Type Strains, Phase IV (KMG-IV): sequencing the most valuable type-strain genomes for metagenomic binning, comparative biology and taxonomic classification.</title>
        <authorList>
            <person name="Goeker M."/>
        </authorList>
    </citation>
    <scope>NUCLEOTIDE SEQUENCE [LARGE SCALE GENOMIC DNA]</scope>
    <source>
        <strain evidence="3 4">DSM 45533</strain>
    </source>
</reference>
<evidence type="ECO:0000313" key="3">
    <source>
        <dbReference type="EMBL" id="MBA2894484.1"/>
    </source>
</evidence>
<dbReference type="Proteomes" id="UP000530928">
    <property type="component" value="Unassembled WGS sequence"/>
</dbReference>
<keyword evidence="1" id="KW-1133">Transmembrane helix</keyword>
<proteinExistence type="predicted"/>
<organism evidence="3 4">
    <name type="scientific">Nonomuraea soli</name>
    <dbReference type="NCBI Taxonomy" id="1032476"/>
    <lineage>
        <taxon>Bacteria</taxon>
        <taxon>Bacillati</taxon>
        <taxon>Actinomycetota</taxon>
        <taxon>Actinomycetes</taxon>
        <taxon>Streptosporangiales</taxon>
        <taxon>Streptosporangiaceae</taxon>
        <taxon>Nonomuraea</taxon>
    </lineage>
</organism>
<gene>
    <name evidence="3" type="ORF">HNR30_005856</name>
</gene>
<feature type="transmembrane region" description="Helical" evidence="1">
    <location>
        <begin position="193"/>
        <end position="210"/>
    </location>
</feature>
<feature type="chain" id="PRO_5031139008" description="LPXTG cell wall anchor domain-containing protein" evidence="2">
    <location>
        <begin position="24"/>
        <end position="218"/>
    </location>
</feature>
<dbReference type="EMBL" id="JACDUR010000006">
    <property type="protein sequence ID" value="MBA2894484.1"/>
    <property type="molecule type" value="Genomic_DNA"/>
</dbReference>
<feature type="signal peptide" evidence="2">
    <location>
        <begin position="1"/>
        <end position="23"/>
    </location>
</feature>
<keyword evidence="2" id="KW-0732">Signal</keyword>
<protein>
    <recommendedName>
        <fullName evidence="5">LPXTG cell wall anchor domain-containing protein</fullName>
    </recommendedName>
</protein>
<sequence length="218" mass="23023">MKRILLILGLLLPALVVATPARAGGWAVTYLDPVPAAFQPGTSYTIGSWLLQHGNHPYHGNEKELKVGLSFSDGKRTLAFDAVRLREPAHYATAVALPAGNWRVTAIQEWFSPYELGTLKVPGAFTALPQTAEAKASAADWLAGNGGKDPWGEIRPPGIGKTATAPVAAAALPITPAAASVATDASPWWRSPYTALAVVLACATLGLLAVRRSRRQNL</sequence>
<evidence type="ECO:0008006" key="5">
    <source>
        <dbReference type="Google" id="ProtNLM"/>
    </source>
</evidence>
<dbReference type="RefSeq" id="WP_181613246.1">
    <property type="nucleotide sequence ID" value="NZ_BAABAM010000004.1"/>
</dbReference>
<keyword evidence="1" id="KW-0472">Membrane</keyword>